<evidence type="ECO:0000313" key="1">
    <source>
        <dbReference type="EMBL" id="QJA06211.1"/>
    </source>
</evidence>
<name>A0A6H1WSR3_9BACT</name>
<dbReference type="KEGG" id="tmai:FVE67_05080"/>
<dbReference type="SUPFAM" id="SSF55073">
    <property type="entry name" value="Nucleotide cyclase"/>
    <property type="match status" value="1"/>
</dbReference>
<dbReference type="RefSeq" id="WP_168719559.1">
    <property type="nucleotide sequence ID" value="NZ_CP042909.1"/>
</dbReference>
<evidence type="ECO:0000313" key="2">
    <source>
        <dbReference type="Proteomes" id="UP000501253"/>
    </source>
</evidence>
<dbReference type="Proteomes" id="UP000501253">
    <property type="component" value="Chromosome"/>
</dbReference>
<dbReference type="EMBL" id="CP042909">
    <property type="protein sequence ID" value="QJA06211.1"/>
    <property type="molecule type" value="Genomic_DNA"/>
</dbReference>
<protein>
    <submittedName>
        <fullName evidence="1">GGDEF domain-containing protein</fullName>
    </submittedName>
</protein>
<dbReference type="AlphaFoldDB" id="A0A6H1WSR3"/>
<organism evidence="1 2">
    <name type="scientific">Thermosulfurimonas marina</name>
    <dbReference type="NCBI Taxonomy" id="2047767"/>
    <lineage>
        <taxon>Bacteria</taxon>
        <taxon>Pseudomonadati</taxon>
        <taxon>Thermodesulfobacteriota</taxon>
        <taxon>Thermodesulfobacteria</taxon>
        <taxon>Thermodesulfobacteriales</taxon>
        <taxon>Thermodesulfobacteriaceae</taxon>
        <taxon>Thermosulfurimonas</taxon>
    </lineage>
</organism>
<sequence length="169" mass="19744">MLTQIQKKIKQLEQEIAFLREEVLRDPLTKFWNLRGLQQIFDKAVRPHIYSKDYQFLAFVPEIPKEEPWIKEKILLACAHFLKGLFFPRDFLTRPSERLFVVITVGRNVEDTRALIARLRGRRFPCVLEGKRLSVGYKVGGTNILGADHLNMVLERALSAARESTFYRV</sequence>
<dbReference type="InterPro" id="IPR029787">
    <property type="entry name" value="Nucleotide_cyclase"/>
</dbReference>
<keyword evidence="2" id="KW-1185">Reference proteome</keyword>
<gene>
    <name evidence="1" type="ORF">FVE67_05080</name>
</gene>
<reference evidence="1 2" key="1">
    <citation type="submission" date="2019-08" db="EMBL/GenBank/DDBJ databases">
        <title>Complete genome sequence of Thermosulfurimonas marina SU872T, an anaerobic thermophilic chemolithoautotrophic bacterium isolated from a shallow marine hydrothermal vent.</title>
        <authorList>
            <person name="Allioux M."/>
            <person name="Jebbar M."/>
            <person name="Slobodkina G."/>
            <person name="Slobodkin A."/>
            <person name="Moalic Y."/>
            <person name="Frolova A."/>
            <person name="Shao Z."/>
            <person name="Alain K."/>
        </authorList>
    </citation>
    <scope>NUCLEOTIDE SEQUENCE [LARGE SCALE GENOMIC DNA]</scope>
    <source>
        <strain evidence="1 2">SU872</strain>
    </source>
</reference>
<accession>A0A6H1WSR3</accession>
<proteinExistence type="predicted"/>